<dbReference type="OrthoDB" id="2662002at2"/>
<dbReference type="STRING" id="1763538.LPB68_03660"/>
<keyword evidence="1" id="KW-1133">Transmembrane helix</keyword>
<sequence length="72" mass="8481">MEDEQHDNQQEINDFDKWFTLSSKIAKYVFITLLCMMVILQLGLHSPTLRIFISSVYKLDGEPMIDQSVNDW</sequence>
<proteinExistence type="predicted"/>
<reference evidence="2 3" key="1">
    <citation type="submission" date="2016-02" db="EMBL/GenBank/DDBJ databases">
        <title>Paenibacillus sp. LPB0068, isolated from Crassostrea gigas.</title>
        <authorList>
            <person name="Shin S.-K."/>
            <person name="Yi H."/>
        </authorList>
    </citation>
    <scope>NUCLEOTIDE SEQUENCE [LARGE SCALE GENOMIC DNA]</scope>
    <source>
        <strain evidence="2 3">LPB0068</strain>
    </source>
</reference>
<keyword evidence="1" id="KW-0472">Membrane</keyword>
<name>A0A167DJI2_9BACL</name>
<evidence type="ECO:0000256" key="1">
    <source>
        <dbReference type="SAM" id="Phobius"/>
    </source>
</evidence>
<accession>A0A167DJI2</accession>
<evidence type="ECO:0000313" key="2">
    <source>
        <dbReference type="EMBL" id="OAB74452.1"/>
    </source>
</evidence>
<dbReference type="RefSeq" id="WP_068657781.1">
    <property type="nucleotide sequence ID" value="NZ_CP017770.1"/>
</dbReference>
<gene>
    <name evidence="2" type="ORF">PNBC_10300</name>
</gene>
<organism evidence="2 3">
    <name type="scientific">Paenibacillus crassostreae</name>
    <dbReference type="NCBI Taxonomy" id="1763538"/>
    <lineage>
        <taxon>Bacteria</taxon>
        <taxon>Bacillati</taxon>
        <taxon>Bacillota</taxon>
        <taxon>Bacilli</taxon>
        <taxon>Bacillales</taxon>
        <taxon>Paenibacillaceae</taxon>
        <taxon>Paenibacillus</taxon>
    </lineage>
</organism>
<dbReference type="AlphaFoldDB" id="A0A167DJI2"/>
<dbReference type="EMBL" id="LSFN01000014">
    <property type="protein sequence ID" value="OAB74452.1"/>
    <property type="molecule type" value="Genomic_DNA"/>
</dbReference>
<comment type="caution">
    <text evidence="2">The sequence shown here is derived from an EMBL/GenBank/DDBJ whole genome shotgun (WGS) entry which is preliminary data.</text>
</comment>
<protein>
    <submittedName>
        <fullName evidence="2">Uncharacterized protein</fullName>
    </submittedName>
</protein>
<dbReference type="Proteomes" id="UP000077134">
    <property type="component" value="Unassembled WGS sequence"/>
</dbReference>
<keyword evidence="1" id="KW-0812">Transmembrane</keyword>
<keyword evidence="3" id="KW-1185">Reference proteome</keyword>
<evidence type="ECO:0000313" key="3">
    <source>
        <dbReference type="Proteomes" id="UP000077134"/>
    </source>
</evidence>
<dbReference type="KEGG" id="pcx:LPB68_03660"/>
<feature type="transmembrane region" description="Helical" evidence="1">
    <location>
        <begin position="25"/>
        <end position="44"/>
    </location>
</feature>